<gene>
    <name evidence="2" type="ORF">GWI33_005310</name>
</gene>
<dbReference type="Proteomes" id="UP000625711">
    <property type="component" value="Unassembled WGS sequence"/>
</dbReference>
<dbReference type="AlphaFoldDB" id="A0A834IHN5"/>
<accession>A0A834IHN5</accession>
<keyword evidence="3" id="KW-1185">Reference proteome</keyword>
<proteinExistence type="predicted"/>
<evidence type="ECO:0000313" key="3">
    <source>
        <dbReference type="Proteomes" id="UP000625711"/>
    </source>
</evidence>
<protein>
    <submittedName>
        <fullName evidence="2">Uncharacterized protein</fullName>
    </submittedName>
</protein>
<evidence type="ECO:0000313" key="2">
    <source>
        <dbReference type="EMBL" id="KAF7280940.1"/>
    </source>
</evidence>
<evidence type="ECO:0000256" key="1">
    <source>
        <dbReference type="SAM" id="Phobius"/>
    </source>
</evidence>
<sequence>MYAAKIQKEELVKVTASLFRRHPTFREDLVARVLANGAPSTLVLGIRAARSPLPCKCVVAVWLFHQTGPRGIRQNNGRPVHGGSFAVSVCASASERDGSRAKDRRRRNLTDVRNRYLFFFLLSILSIVPSAYLSV</sequence>
<organism evidence="2 3">
    <name type="scientific">Rhynchophorus ferrugineus</name>
    <name type="common">Red palm weevil</name>
    <name type="synonym">Curculio ferrugineus</name>
    <dbReference type="NCBI Taxonomy" id="354439"/>
    <lineage>
        <taxon>Eukaryota</taxon>
        <taxon>Metazoa</taxon>
        <taxon>Ecdysozoa</taxon>
        <taxon>Arthropoda</taxon>
        <taxon>Hexapoda</taxon>
        <taxon>Insecta</taxon>
        <taxon>Pterygota</taxon>
        <taxon>Neoptera</taxon>
        <taxon>Endopterygota</taxon>
        <taxon>Coleoptera</taxon>
        <taxon>Polyphaga</taxon>
        <taxon>Cucujiformia</taxon>
        <taxon>Curculionidae</taxon>
        <taxon>Dryophthorinae</taxon>
        <taxon>Rhynchophorus</taxon>
    </lineage>
</organism>
<dbReference type="EMBL" id="JAACXV010000268">
    <property type="protein sequence ID" value="KAF7280940.1"/>
    <property type="molecule type" value="Genomic_DNA"/>
</dbReference>
<name>A0A834IHN5_RHYFE</name>
<keyword evidence="1" id="KW-0812">Transmembrane</keyword>
<feature type="transmembrane region" description="Helical" evidence="1">
    <location>
        <begin position="116"/>
        <end position="133"/>
    </location>
</feature>
<reference evidence="2" key="1">
    <citation type="submission" date="2020-08" db="EMBL/GenBank/DDBJ databases">
        <title>Genome sequencing and assembly of the red palm weevil Rhynchophorus ferrugineus.</title>
        <authorList>
            <person name="Dias G.B."/>
            <person name="Bergman C.M."/>
            <person name="Manee M."/>
        </authorList>
    </citation>
    <scope>NUCLEOTIDE SEQUENCE</scope>
    <source>
        <strain evidence="2">AA-2017</strain>
        <tissue evidence="2">Whole larva</tissue>
    </source>
</reference>
<keyword evidence="1" id="KW-1133">Transmembrane helix</keyword>
<keyword evidence="1" id="KW-0472">Membrane</keyword>
<comment type="caution">
    <text evidence="2">The sequence shown here is derived from an EMBL/GenBank/DDBJ whole genome shotgun (WGS) entry which is preliminary data.</text>
</comment>